<comment type="subcellular location">
    <subcellularLocation>
        <location evidence="1">Secreted</location>
    </subcellularLocation>
</comment>
<sequence length="554" mass="61543">MFETSAINPVESKIENDSTDVVVLPVLQQNELDNTENITEREDLTPNQRQDQCSDSSETCSEEDGSTEYQPTSEEDDHVKPTDETRRYPQRTLIAKCESGDLKSVTEIAAKVNVLDAVMWIAEAWQQVEELESEPAEVTSSEEPLLPQFNTFDMDTFLECDKKFSVFQEFNAKEVFKMVLEDQLKIKLQDDELSNSDGDTDNSPSAVVTTKNEITFETASNDDFDATLVYKDQSIKEPVSDELNLQNDYGDVNIPNQIAETEGCRNQPSTSKDAVIDPTQSQTESKMLSPEVVRPFPKVKKETTTLRRPKVNQGKSRIYTESPEKRRVEEIEEAKIEKQKKKSEGQKGKLKRTSEDVNSPSTSDVVKMKKIKQRLWDKFGGLSEADEPIISSESEGEEVEAEINIEDGEENSKEEVEGLSENVESEESENFSSANKNMKVSTSANNGIMWLAVAVAASVLLVSSTVEAAPSAPSSGYYPPLSFEGQNPEYILQALVRLRQALNAEEDLENTKRGIDLGLGRGYSGSQAAKHLMGLAAANFAGGPGRRRRSVIDA</sequence>
<gene>
    <name evidence="5" type="ORF">RN001_005980</name>
</gene>
<comment type="caution">
    <text evidence="5">The sequence shown here is derived from an EMBL/GenBank/DDBJ whole genome shotgun (WGS) entry which is preliminary data.</text>
</comment>
<evidence type="ECO:0000256" key="3">
    <source>
        <dbReference type="ARBA" id="ARBA00022525"/>
    </source>
</evidence>
<feature type="compositionally biased region" description="Polar residues" evidence="4">
    <location>
        <begin position="261"/>
        <end position="286"/>
    </location>
</feature>
<feature type="compositionally biased region" description="Acidic residues" evidence="4">
    <location>
        <begin position="394"/>
        <end position="409"/>
    </location>
</feature>
<keyword evidence="6" id="KW-1185">Reference proteome</keyword>
<dbReference type="Proteomes" id="UP001353858">
    <property type="component" value="Unassembled WGS sequence"/>
</dbReference>
<evidence type="ECO:0008006" key="7">
    <source>
        <dbReference type="Google" id="ProtNLM"/>
    </source>
</evidence>
<feature type="region of interest" description="Disordered" evidence="4">
    <location>
        <begin position="386"/>
        <end position="434"/>
    </location>
</feature>
<dbReference type="PANTHER" id="PTHR41146:SF1">
    <property type="entry name" value="DIURETIC HORMONE CLASS 2"/>
    <property type="match status" value="1"/>
</dbReference>
<dbReference type="GO" id="GO:0008613">
    <property type="term" value="F:diuretic hormone activity"/>
    <property type="evidence" value="ECO:0007669"/>
    <property type="project" value="InterPro"/>
</dbReference>
<evidence type="ECO:0000313" key="6">
    <source>
        <dbReference type="Proteomes" id="UP001353858"/>
    </source>
</evidence>
<dbReference type="GO" id="GO:0001664">
    <property type="term" value="F:G protein-coupled receptor binding"/>
    <property type="evidence" value="ECO:0007669"/>
    <property type="project" value="TreeGrafter"/>
</dbReference>
<evidence type="ECO:0000313" key="5">
    <source>
        <dbReference type="EMBL" id="KAK4882661.1"/>
    </source>
</evidence>
<dbReference type="PANTHER" id="PTHR41146">
    <property type="entry name" value="DIURETIC HORMONE CLASS 2"/>
    <property type="match status" value="1"/>
</dbReference>
<dbReference type="InterPro" id="IPR034439">
    <property type="entry name" value="DH2-like"/>
</dbReference>
<dbReference type="EMBL" id="JARPUR010000002">
    <property type="protein sequence ID" value="KAK4882661.1"/>
    <property type="molecule type" value="Genomic_DNA"/>
</dbReference>
<feature type="compositionally biased region" description="Basic and acidic residues" evidence="4">
    <location>
        <begin position="322"/>
        <end position="355"/>
    </location>
</feature>
<feature type="region of interest" description="Disordered" evidence="4">
    <location>
        <begin position="261"/>
        <end position="364"/>
    </location>
</feature>
<dbReference type="GO" id="GO:0007589">
    <property type="term" value="P:body fluid secretion"/>
    <property type="evidence" value="ECO:0007669"/>
    <property type="project" value="InterPro"/>
</dbReference>
<organism evidence="5 6">
    <name type="scientific">Aquatica leii</name>
    <dbReference type="NCBI Taxonomy" id="1421715"/>
    <lineage>
        <taxon>Eukaryota</taxon>
        <taxon>Metazoa</taxon>
        <taxon>Ecdysozoa</taxon>
        <taxon>Arthropoda</taxon>
        <taxon>Hexapoda</taxon>
        <taxon>Insecta</taxon>
        <taxon>Pterygota</taxon>
        <taxon>Neoptera</taxon>
        <taxon>Endopterygota</taxon>
        <taxon>Coleoptera</taxon>
        <taxon>Polyphaga</taxon>
        <taxon>Elateriformia</taxon>
        <taxon>Elateroidea</taxon>
        <taxon>Lampyridae</taxon>
        <taxon>Luciolinae</taxon>
        <taxon>Aquatica</taxon>
    </lineage>
</organism>
<dbReference type="AlphaFoldDB" id="A0AAN7SAY9"/>
<proteinExistence type="inferred from homology"/>
<keyword evidence="3" id="KW-0964">Secreted</keyword>
<accession>A0AAN7SAY9</accession>
<name>A0AAN7SAY9_9COLE</name>
<evidence type="ECO:0000256" key="1">
    <source>
        <dbReference type="ARBA" id="ARBA00004613"/>
    </source>
</evidence>
<feature type="compositionally biased region" description="Basic and acidic residues" evidence="4">
    <location>
        <begin position="77"/>
        <end position="87"/>
    </location>
</feature>
<protein>
    <recommendedName>
        <fullName evidence="7">Diuretic hormone 31</fullName>
    </recommendedName>
</protein>
<reference evidence="6" key="1">
    <citation type="submission" date="2023-01" db="EMBL/GenBank/DDBJ databases">
        <title>Key to firefly adult light organ development and bioluminescence: homeobox transcription factors regulate luciferase expression and transportation to peroxisome.</title>
        <authorList>
            <person name="Fu X."/>
        </authorList>
    </citation>
    <scope>NUCLEOTIDE SEQUENCE [LARGE SCALE GENOMIC DNA]</scope>
</reference>
<dbReference type="GO" id="GO:0005615">
    <property type="term" value="C:extracellular space"/>
    <property type="evidence" value="ECO:0007669"/>
    <property type="project" value="TreeGrafter"/>
</dbReference>
<feature type="region of interest" description="Disordered" evidence="4">
    <location>
        <begin position="30"/>
        <end position="87"/>
    </location>
</feature>
<comment type="similarity">
    <text evidence="2">Belongs to the diuretic hormone class 2 family.</text>
</comment>
<evidence type="ECO:0000256" key="2">
    <source>
        <dbReference type="ARBA" id="ARBA00007773"/>
    </source>
</evidence>
<evidence type="ECO:0000256" key="4">
    <source>
        <dbReference type="SAM" id="MobiDB-lite"/>
    </source>
</evidence>